<keyword evidence="2" id="KW-0732">Signal</keyword>
<sequence length="377" mass="40587">MAQLLLFLFIAALSHGQSVPTTFASNSDACDSPFMTDCLALRARLQGADNSTFRIPHNTWTPIGSYSDCALSVLWPQTVGEGWLSPTYGMAADALDAMLAFGLDDDIISGVLARTDMGVDQQPVYWALTGAYVDNDSWELSFQACQSGAQQSFTGAPGAVMDEPVSSDPASVEDFEAALNQAQRRSISVKSSSNKKDALARRTITTPPTCNQVFVNFGSDKHYRCFCNNAQYDVFCDYIPSASAPWTEDDRQAAIMGLTVSVGQMWSSNTIGPGASYNSNPLGAVLYTGPSGETDRIHVPDPDGNECCSYLLYNFCHPLYGPTGQGNFVSEYGMCQPSYTHLYTYSVSSAFKQYPGGGPGPSDPKTSPRVGRLPGEL</sequence>
<evidence type="ECO:0000313" key="4">
    <source>
        <dbReference type="Proteomes" id="UP000256645"/>
    </source>
</evidence>
<evidence type="ECO:0000256" key="2">
    <source>
        <dbReference type="SAM" id="SignalP"/>
    </source>
</evidence>
<comment type="caution">
    <text evidence="3">The sequence shown here is derived from an EMBL/GenBank/DDBJ whole genome shotgun (WGS) entry which is preliminary data.</text>
</comment>
<feature type="region of interest" description="Disordered" evidence="1">
    <location>
        <begin position="354"/>
        <end position="377"/>
    </location>
</feature>
<evidence type="ECO:0000313" key="3">
    <source>
        <dbReference type="EMBL" id="RDW63298.1"/>
    </source>
</evidence>
<dbReference type="OrthoDB" id="10331223at2759"/>
<keyword evidence="4" id="KW-1185">Reference proteome</keyword>
<reference evidence="3 4" key="1">
    <citation type="journal article" date="2018" name="IMA Fungus">
        <title>IMA Genome-F 9: Draft genome sequence of Annulohypoxylon stygium, Aspergillus mulundensis, Berkeleyomyces basicola (syn. Thielaviopsis basicola), Ceratocystis smalleyi, two Cercospora beticola strains, Coleophoma cylindrospora, Fusarium fracticaudum, Phialophora cf. hyalina, and Morchella septimelata.</title>
        <authorList>
            <person name="Wingfield B.D."/>
            <person name="Bills G.F."/>
            <person name="Dong Y."/>
            <person name="Huang W."/>
            <person name="Nel W.J."/>
            <person name="Swalarsk-Parry B.S."/>
            <person name="Vaghefi N."/>
            <person name="Wilken P.M."/>
            <person name="An Z."/>
            <person name="de Beer Z.W."/>
            <person name="De Vos L."/>
            <person name="Chen L."/>
            <person name="Duong T.A."/>
            <person name="Gao Y."/>
            <person name="Hammerbacher A."/>
            <person name="Kikkert J.R."/>
            <person name="Li Y."/>
            <person name="Li H."/>
            <person name="Li K."/>
            <person name="Li Q."/>
            <person name="Liu X."/>
            <person name="Ma X."/>
            <person name="Naidoo K."/>
            <person name="Pethybridge S.J."/>
            <person name="Sun J."/>
            <person name="Steenkamp E.T."/>
            <person name="van der Nest M.A."/>
            <person name="van Wyk S."/>
            <person name="Wingfield M.J."/>
            <person name="Xiong C."/>
            <person name="Yue Q."/>
            <person name="Zhang X."/>
        </authorList>
    </citation>
    <scope>NUCLEOTIDE SEQUENCE [LARGE SCALE GENOMIC DNA]</scope>
    <source>
        <strain evidence="3 4">BP6252</strain>
    </source>
</reference>
<evidence type="ECO:0000256" key="1">
    <source>
        <dbReference type="SAM" id="MobiDB-lite"/>
    </source>
</evidence>
<feature type="signal peptide" evidence="2">
    <location>
        <begin position="1"/>
        <end position="16"/>
    </location>
</feature>
<name>A0A3D8QNP2_9HELO</name>
<dbReference type="Proteomes" id="UP000256645">
    <property type="component" value="Unassembled WGS sequence"/>
</dbReference>
<proteinExistence type="predicted"/>
<gene>
    <name evidence="3" type="ORF">BP6252_10843</name>
</gene>
<evidence type="ECO:0008006" key="5">
    <source>
        <dbReference type="Google" id="ProtNLM"/>
    </source>
</evidence>
<dbReference type="AlphaFoldDB" id="A0A3D8QNP2"/>
<accession>A0A3D8QNP2</accession>
<organism evidence="3 4">
    <name type="scientific">Coleophoma cylindrospora</name>
    <dbReference type="NCBI Taxonomy" id="1849047"/>
    <lineage>
        <taxon>Eukaryota</taxon>
        <taxon>Fungi</taxon>
        <taxon>Dikarya</taxon>
        <taxon>Ascomycota</taxon>
        <taxon>Pezizomycotina</taxon>
        <taxon>Leotiomycetes</taxon>
        <taxon>Helotiales</taxon>
        <taxon>Dermateaceae</taxon>
        <taxon>Coleophoma</taxon>
    </lineage>
</organism>
<feature type="chain" id="PRO_5017723053" description="Ecp2 effector protein domain-containing protein" evidence="2">
    <location>
        <begin position="17"/>
        <end position="377"/>
    </location>
</feature>
<dbReference type="EMBL" id="PDLM01000013">
    <property type="protein sequence ID" value="RDW63298.1"/>
    <property type="molecule type" value="Genomic_DNA"/>
</dbReference>
<protein>
    <recommendedName>
        <fullName evidence="5">Ecp2 effector protein domain-containing protein</fullName>
    </recommendedName>
</protein>